<dbReference type="InterPro" id="IPR012302">
    <property type="entry name" value="Malic_NAD-bd"/>
</dbReference>
<feature type="binding site" evidence="7">
    <location>
        <position position="249"/>
    </location>
    <ligand>
        <name>a divalent metal cation</name>
        <dbReference type="ChEBI" id="CHEBI:60240"/>
    </ligand>
</feature>
<dbReference type="InterPro" id="IPR001891">
    <property type="entry name" value="Malic_OxRdtase"/>
</dbReference>
<dbReference type="Gene3D" id="3.40.50.720">
    <property type="entry name" value="NAD(P)-binding Rossmann-like Domain"/>
    <property type="match status" value="1"/>
</dbReference>
<dbReference type="GO" id="GO:0046872">
    <property type="term" value="F:metal ion binding"/>
    <property type="evidence" value="ECO:0007669"/>
    <property type="project" value="UniProtKB-KW"/>
</dbReference>
<evidence type="ECO:0000256" key="5">
    <source>
        <dbReference type="PIRSR" id="PIRSR000106-1"/>
    </source>
</evidence>
<feature type="binding site" evidence="7">
    <location>
        <position position="273"/>
    </location>
    <ligand>
        <name>a divalent metal cation</name>
        <dbReference type="ChEBI" id="CHEBI:60240"/>
    </ligand>
</feature>
<evidence type="ECO:0000256" key="6">
    <source>
        <dbReference type="PIRSR" id="PIRSR000106-2"/>
    </source>
</evidence>
<dbReference type="InterPro" id="IPR015884">
    <property type="entry name" value="Malic_enzyme_CS"/>
</dbReference>
<evidence type="ECO:0000259" key="9">
    <source>
        <dbReference type="SMART" id="SM00919"/>
    </source>
</evidence>
<dbReference type="GO" id="GO:0004471">
    <property type="term" value="F:malate dehydrogenase (decarboxylating) (NAD+) activity"/>
    <property type="evidence" value="ECO:0007669"/>
    <property type="project" value="TreeGrafter"/>
</dbReference>
<dbReference type="EMBL" id="JADNYJ010000079">
    <property type="protein sequence ID" value="KAF8889560.1"/>
    <property type="molecule type" value="Genomic_DNA"/>
</dbReference>
<dbReference type="PANTHER" id="PTHR23406">
    <property type="entry name" value="MALIC ENZYME-RELATED"/>
    <property type="match status" value="1"/>
</dbReference>
<protein>
    <recommendedName>
        <fullName evidence="8">Malic enzyme</fullName>
    </recommendedName>
</protein>
<comment type="cofactor">
    <cofactor evidence="1">
        <name>Mn(2+)</name>
        <dbReference type="ChEBI" id="CHEBI:29035"/>
    </cofactor>
</comment>
<dbReference type="NCBIfam" id="NF010052">
    <property type="entry name" value="PRK13529.1"/>
    <property type="match status" value="1"/>
</dbReference>
<feature type="domain" description="Malic enzyme NAD-binding" evidence="9">
    <location>
        <begin position="274"/>
        <end position="556"/>
    </location>
</feature>
<feature type="binding site" evidence="6">
    <location>
        <position position="434"/>
    </location>
    <ligand>
        <name>(S)-malate</name>
        <dbReference type="ChEBI" id="CHEBI:15589"/>
    </ligand>
</feature>
<dbReference type="PANTHER" id="PTHR23406:SF34">
    <property type="entry name" value="NAD-DEPENDENT MALIC ENZYME, MITOCHONDRIAL"/>
    <property type="match status" value="1"/>
</dbReference>
<accession>A0A9P5NJV2</accession>
<keyword evidence="4" id="KW-0520">NAD</keyword>
<dbReference type="Proteomes" id="UP000724874">
    <property type="component" value="Unassembled WGS sequence"/>
</dbReference>
<comment type="similarity">
    <text evidence="2 8">Belongs to the malic enzymes family.</text>
</comment>
<feature type="binding site" evidence="6">
    <location>
        <position position="480"/>
    </location>
    <ligand>
        <name>(S)-malate</name>
        <dbReference type="ChEBI" id="CHEBI:15589"/>
    </ligand>
</feature>
<comment type="caution">
    <text evidence="11">The sequence shown here is derived from an EMBL/GenBank/DDBJ whole genome shotgun (WGS) entry which is preliminary data.</text>
</comment>
<feature type="binding site" evidence="7">
    <location>
        <position position="250"/>
    </location>
    <ligand>
        <name>a divalent metal cation</name>
        <dbReference type="ChEBI" id="CHEBI:60240"/>
    </ligand>
</feature>
<dbReference type="InterPro" id="IPR037062">
    <property type="entry name" value="Malic_N_dom_sf"/>
</dbReference>
<dbReference type="Pfam" id="PF03949">
    <property type="entry name" value="Malic_M"/>
    <property type="match status" value="1"/>
</dbReference>
<keyword evidence="8" id="KW-0560">Oxidoreductase</keyword>
<evidence type="ECO:0000256" key="4">
    <source>
        <dbReference type="ARBA" id="ARBA00023027"/>
    </source>
</evidence>
<name>A0A9P5NJV2_GYMJU</name>
<dbReference type="InterPro" id="IPR036291">
    <property type="entry name" value="NAD(P)-bd_dom_sf"/>
</dbReference>
<sequence>MAALHDHKPAHLVSPLRIALRGQTLLTSPRYNKGTAFPSAERKTFGLEGRLPYRTNTLEEQCERAYGQLESRDLAIRKNTFLQSLKEQNLTLYYALLARHLKELTPIIYTPTEAEAITSYSQLFRRSEGLFLSFPDEHIMEELFLEETRGRDIELIVVTDGEAILGIGDQGVGISTAKSVIYTLIGGMEPAKSLPVVLDVGTDNQNLLNDPLYVGWPKNRVRGEGYDRFVDKFVQLVRKHYPKCLLHFEDFGVTNARRILDRYRDTHAVFNDDIQGTGAVTLACIMSAIRISSLSRASASSPEKKKLSDQRYVIFGAGSAGLGIATQLRDAIISADGLSRQDANRKFWLIDRDGLLHDKLKINGLTARLQELVRPVEENWGEKSVSLLEVVERMRPTVLIGCSTKGGAFTKEVVEAMMCGLDEGAHPIILPLSNPSRLAEATPEDLMHWTKGRALIATGSPFENVKVVVDGKEKEIAECNNALIYPGLGFGAVLSKSRSMTDTMLIAGAKRLAALSPALSTAASDDEYNGAALLPDFVDAPKVNFEVAITVAEQAIREGTASEEWKIEEVRQKASEKVWIPVYPEYIYDEQGIRRFECYVLI</sequence>
<proteinExistence type="inferred from homology"/>
<dbReference type="PIRSF" id="PIRSF000106">
    <property type="entry name" value="ME"/>
    <property type="match status" value="1"/>
</dbReference>
<dbReference type="SUPFAM" id="SSF51735">
    <property type="entry name" value="NAD(P)-binding Rossmann-fold domains"/>
    <property type="match status" value="1"/>
</dbReference>
<dbReference type="GO" id="GO:0005829">
    <property type="term" value="C:cytosol"/>
    <property type="evidence" value="ECO:0007669"/>
    <property type="project" value="TreeGrafter"/>
</dbReference>
<evidence type="ECO:0000313" key="11">
    <source>
        <dbReference type="EMBL" id="KAF8889560.1"/>
    </source>
</evidence>
<evidence type="ECO:0000256" key="1">
    <source>
        <dbReference type="ARBA" id="ARBA00001936"/>
    </source>
</evidence>
<feature type="active site" description="Proton acceptor" evidence="5">
    <location>
        <position position="178"/>
    </location>
</feature>
<evidence type="ECO:0000256" key="3">
    <source>
        <dbReference type="ARBA" id="ARBA00022723"/>
    </source>
</evidence>
<dbReference type="SMART" id="SM01274">
    <property type="entry name" value="malic"/>
    <property type="match status" value="1"/>
</dbReference>
<comment type="cofactor">
    <cofactor evidence="7">
        <name>Mg(2+)</name>
        <dbReference type="ChEBI" id="CHEBI:18420"/>
    </cofactor>
    <cofactor evidence="7">
        <name>Mn(2+)</name>
        <dbReference type="ChEBI" id="CHEBI:29035"/>
    </cofactor>
    <text evidence="7">Divalent metal cations. Prefers magnesium or manganese.</text>
</comment>
<evidence type="ECO:0000256" key="8">
    <source>
        <dbReference type="RuleBase" id="RU003426"/>
    </source>
</evidence>
<dbReference type="OrthoDB" id="5365701at2759"/>
<dbReference type="InterPro" id="IPR046346">
    <property type="entry name" value="Aminoacid_DH-like_N_sf"/>
</dbReference>
<dbReference type="AlphaFoldDB" id="A0A9P5NJV2"/>
<keyword evidence="12" id="KW-1185">Reference proteome</keyword>
<feature type="active site" description="Proton donor" evidence="5">
    <location>
        <position position="109"/>
    </location>
</feature>
<dbReference type="PRINTS" id="PR00072">
    <property type="entry name" value="MALOXRDTASE"/>
</dbReference>
<feature type="domain" description="Malic enzyme N-terminal" evidence="10">
    <location>
        <begin position="86"/>
        <end position="264"/>
    </location>
</feature>
<dbReference type="PROSITE" id="PS00331">
    <property type="entry name" value="MALIC_ENZYMES"/>
    <property type="match status" value="1"/>
</dbReference>
<dbReference type="Gene3D" id="3.40.50.10380">
    <property type="entry name" value="Malic enzyme, N-terminal domain"/>
    <property type="match status" value="1"/>
</dbReference>
<dbReference type="GO" id="GO:0006108">
    <property type="term" value="P:malate metabolic process"/>
    <property type="evidence" value="ECO:0007669"/>
    <property type="project" value="TreeGrafter"/>
</dbReference>
<evidence type="ECO:0000313" key="12">
    <source>
        <dbReference type="Proteomes" id="UP000724874"/>
    </source>
</evidence>
<dbReference type="SMART" id="SM00919">
    <property type="entry name" value="Malic_M"/>
    <property type="match status" value="1"/>
</dbReference>
<dbReference type="InterPro" id="IPR012301">
    <property type="entry name" value="Malic_N_dom"/>
</dbReference>
<evidence type="ECO:0000256" key="2">
    <source>
        <dbReference type="ARBA" id="ARBA00008785"/>
    </source>
</evidence>
<gene>
    <name evidence="11" type="ORF">CPB84DRAFT_1683853</name>
</gene>
<dbReference type="GO" id="GO:0005739">
    <property type="term" value="C:mitochondrion"/>
    <property type="evidence" value="ECO:0007669"/>
    <property type="project" value="TreeGrafter"/>
</dbReference>
<evidence type="ECO:0000256" key="7">
    <source>
        <dbReference type="PIRSR" id="PIRSR000106-3"/>
    </source>
</evidence>
<dbReference type="GO" id="GO:0051287">
    <property type="term" value="F:NAD binding"/>
    <property type="evidence" value="ECO:0007669"/>
    <property type="project" value="InterPro"/>
</dbReference>
<organism evidence="11 12">
    <name type="scientific">Gymnopilus junonius</name>
    <name type="common">Spectacular rustgill mushroom</name>
    <name type="synonym">Gymnopilus spectabilis subsp. junonius</name>
    <dbReference type="NCBI Taxonomy" id="109634"/>
    <lineage>
        <taxon>Eukaryota</taxon>
        <taxon>Fungi</taxon>
        <taxon>Dikarya</taxon>
        <taxon>Basidiomycota</taxon>
        <taxon>Agaricomycotina</taxon>
        <taxon>Agaricomycetes</taxon>
        <taxon>Agaricomycetidae</taxon>
        <taxon>Agaricales</taxon>
        <taxon>Agaricineae</taxon>
        <taxon>Hymenogastraceae</taxon>
        <taxon>Gymnopilus</taxon>
    </lineage>
</organism>
<dbReference type="SUPFAM" id="SSF53223">
    <property type="entry name" value="Aminoacid dehydrogenase-like, N-terminal domain"/>
    <property type="match status" value="1"/>
</dbReference>
<dbReference type="Pfam" id="PF00390">
    <property type="entry name" value="malic"/>
    <property type="match status" value="1"/>
</dbReference>
<keyword evidence="3 7" id="KW-0479">Metal-binding</keyword>
<reference evidence="11" key="1">
    <citation type="submission" date="2020-11" db="EMBL/GenBank/DDBJ databases">
        <authorList>
            <consortium name="DOE Joint Genome Institute"/>
            <person name="Ahrendt S."/>
            <person name="Riley R."/>
            <person name="Andreopoulos W."/>
            <person name="LaButti K."/>
            <person name="Pangilinan J."/>
            <person name="Ruiz-duenas F.J."/>
            <person name="Barrasa J.M."/>
            <person name="Sanchez-Garcia M."/>
            <person name="Camarero S."/>
            <person name="Miyauchi S."/>
            <person name="Serrano A."/>
            <person name="Linde D."/>
            <person name="Babiker R."/>
            <person name="Drula E."/>
            <person name="Ayuso-Fernandez I."/>
            <person name="Pacheco R."/>
            <person name="Padilla G."/>
            <person name="Ferreira P."/>
            <person name="Barriuso J."/>
            <person name="Kellner H."/>
            <person name="Castanera R."/>
            <person name="Alfaro M."/>
            <person name="Ramirez L."/>
            <person name="Pisabarro A.G."/>
            <person name="Kuo A."/>
            <person name="Tritt A."/>
            <person name="Lipzen A."/>
            <person name="He G."/>
            <person name="Yan M."/>
            <person name="Ng V."/>
            <person name="Cullen D."/>
            <person name="Martin F."/>
            <person name="Rosso M.-N."/>
            <person name="Henrissat B."/>
            <person name="Hibbett D."/>
            <person name="Martinez A.T."/>
            <person name="Grigoriev I.V."/>
        </authorList>
    </citation>
    <scope>NUCLEOTIDE SEQUENCE</scope>
    <source>
        <strain evidence="11">AH 44721</strain>
    </source>
</reference>
<evidence type="ECO:0000259" key="10">
    <source>
        <dbReference type="SMART" id="SM01274"/>
    </source>
</evidence>